<sequence>MNARWVCHSSYALLSRQHLRMLTSNGSYRAATAQTSSRSCVSTTPGQGLVSS</sequence>
<organism evidence="2">
    <name type="scientific">Fusarium oxysporum f. sp. conglutinans race 2 54008</name>
    <dbReference type="NCBI Taxonomy" id="1089457"/>
    <lineage>
        <taxon>Eukaryota</taxon>
        <taxon>Fungi</taxon>
        <taxon>Dikarya</taxon>
        <taxon>Ascomycota</taxon>
        <taxon>Pezizomycotina</taxon>
        <taxon>Sordariomycetes</taxon>
        <taxon>Hypocreomycetidae</taxon>
        <taxon>Hypocreales</taxon>
        <taxon>Nectriaceae</taxon>
        <taxon>Fusarium</taxon>
        <taxon>Fusarium oxysporum species complex</taxon>
    </lineage>
</organism>
<gene>
    <name evidence="2" type="ORF">FOPG_19313</name>
</gene>
<dbReference type="EMBL" id="KK034113">
    <property type="protein sequence ID" value="EXL64423.1"/>
    <property type="molecule type" value="Genomic_DNA"/>
</dbReference>
<reference evidence="2" key="2">
    <citation type="submission" date="2014-03" db="EMBL/GenBank/DDBJ databases">
        <title>The Genome Annotation of Fusarium oxysporum PHW808.</title>
        <authorList>
            <consortium name="The Broad Institute Genomics Platform"/>
            <person name="Ma L.-J."/>
            <person name="Corby-Kistler H."/>
            <person name="Broz K."/>
            <person name="Gale L.R."/>
            <person name="Jonkers W."/>
            <person name="O'Donnell K."/>
            <person name="Ploetz R."/>
            <person name="Steinberg C."/>
            <person name="Schwartz D.C."/>
            <person name="VanEtten H."/>
            <person name="Zhou S."/>
            <person name="Young S.K."/>
            <person name="Zeng Q."/>
            <person name="Gargeya S."/>
            <person name="Fitzgerald M."/>
            <person name="Abouelleil A."/>
            <person name="Alvarado L."/>
            <person name="Chapman S.B."/>
            <person name="Gainer-Dewar J."/>
            <person name="Goldberg J."/>
            <person name="Griggs A."/>
            <person name="Gujja S."/>
            <person name="Hansen M."/>
            <person name="Howarth C."/>
            <person name="Imamovic A."/>
            <person name="Ireland A."/>
            <person name="Larimer J."/>
            <person name="McCowan C."/>
            <person name="Murphy C."/>
            <person name="Pearson M."/>
            <person name="Poon T.W."/>
            <person name="Priest M."/>
            <person name="Roberts A."/>
            <person name="Saif S."/>
            <person name="Shea T."/>
            <person name="Sykes S."/>
            <person name="Wortman J."/>
            <person name="Nusbaum C."/>
            <person name="Birren B."/>
        </authorList>
    </citation>
    <scope>NUCLEOTIDE SEQUENCE</scope>
    <source>
        <strain evidence="2">54008</strain>
    </source>
</reference>
<reference evidence="2" key="1">
    <citation type="submission" date="2011-11" db="EMBL/GenBank/DDBJ databases">
        <title>The Genome Sequence of Fusarium oxysporum PHW808.</title>
        <authorList>
            <consortium name="The Broad Institute Genome Sequencing Platform"/>
            <person name="Ma L.-J."/>
            <person name="Gale L.R."/>
            <person name="Schwartz D.C."/>
            <person name="Zhou S."/>
            <person name="Corby-Kistler H."/>
            <person name="Young S.K."/>
            <person name="Zeng Q."/>
            <person name="Gargeya S."/>
            <person name="Fitzgerald M."/>
            <person name="Haas B."/>
            <person name="Abouelleil A."/>
            <person name="Alvarado L."/>
            <person name="Arachchi H.M."/>
            <person name="Berlin A."/>
            <person name="Brown A."/>
            <person name="Chapman S.B."/>
            <person name="Chen Z."/>
            <person name="Dunbar C."/>
            <person name="Freedman E."/>
            <person name="Gearin G."/>
            <person name="Goldberg J."/>
            <person name="Griggs A."/>
            <person name="Gujja S."/>
            <person name="Heiman D."/>
            <person name="Howarth C."/>
            <person name="Larson L."/>
            <person name="Lui A."/>
            <person name="MacDonald P.J.P."/>
            <person name="Montmayeur A."/>
            <person name="Murphy C."/>
            <person name="Neiman D."/>
            <person name="Pearson M."/>
            <person name="Priest M."/>
            <person name="Roberts A."/>
            <person name="Saif S."/>
            <person name="Shea T."/>
            <person name="Shenoy N."/>
            <person name="Sisk P."/>
            <person name="Stolte C."/>
            <person name="Sykes S."/>
            <person name="Wortman J."/>
            <person name="Nusbaum C."/>
            <person name="Birren B."/>
        </authorList>
    </citation>
    <scope>NUCLEOTIDE SEQUENCE [LARGE SCALE GENOMIC DNA]</scope>
    <source>
        <strain evidence="2">54008</strain>
    </source>
</reference>
<feature type="region of interest" description="Disordered" evidence="1">
    <location>
        <begin position="30"/>
        <end position="52"/>
    </location>
</feature>
<name>X0GMB8_FUSOX</name>
<proteinExistence type="predicted"/>
<dbReference type="AlphaFoldDB" id="X0GMB8"/>
<evidence type="ECO:0000256" key="1">
    <source>
        <dbReference type="SAM" id="MobiDB-lite"/>
    </source>
</evidence>
<accession>X0GMB8</accession>
<dbReference type="HOGENOM" id="CLU_3087316_0_0_1"/>
<evidence type="ECO:0000313" key="2">
    <source>
        <dbReference type="EMBL" id="EXL64423.1"/>
    </source>
</evidence>
<dbReference type="Proteomes" id="UP000030676">
    <property type="component" value="Unassembled WGS sequence"/>
</dbReference>
<protein>
    <submittedName>
        <fullName evidence="2">Uncharacterized protein</fullName>
    </submittedName>
</protein>